<evidence type="ECO:0000313" key="8">
    <source>
        <dbReference type="EMBL" id="MCW3484296.1"/>
    </source>
</evidence>
<dbReference type="InterPro" id="IPR036890">
    <property type="entry name" value="HATPase_C_sf"/>
</dbReference>
<name>A0ABT3IK50_9BACT</name>
<dbReference type="Proteomes" id="UP001207742">
    <property type="component" value="Unassembled WGS sequence"/>
</dbReference>
<dbReference type="InterPro" id="IPR003594">
    <property type="entry name" value="HATPase_dom"/>
</dbReference>
<feature type="domain" description="Response regulatory" evidence="7">
    <location>
        <begin position="440"/>
        <end position="556"/>
    </location>
</feature>
<dbReference type="Gene3D" id="1.10.287.130">
    <property type="match status" value="1"/>
</dbReference>
<organism evidence="8 9">
    <name type="scientific">Chitinophaga nivalis</name>
    <dbReference type="NCBI Taxonomy" id="2991709"/>
    <lineage>
        <taxon>Bacteria</taxon>
        <taxon>Pseudomonadati</taxon>
        <taxon>Bacteroidota</taxon>
        <taxon>Chitinophagia</taxon>
        <taxon>Chitinophagales</taxon>
        <taxon>Chitinophagaceae</taxon>
        <taxon>Chitinophaga</taxon>
    </lineage>
</organism>
<dbReference type="EC" id="2.7.13.3" evidence="2"/>
<feature type="modified residue" description="4-aspartylphosphate" evidence="4">
    <location>
        <position position="489"/>
    </location>
</feature>
<dbReference type="InterPro" id="IPR036097">
    <property type="entry name" value="HisK_dim/P_sf"/>
</dbReference>
<evidence type="ECO:0000256" key="4">
    <source>
        <dbReference type="PROSITE-ProRule" id="PRU00169"/>
    </source>
</evidence>
<comment type="caution">
    <text evidence="8">The sequence shown here is derived from an EMBL/GenBank/DDBJ whole genome shotgun (WGS) entry which is preliminary data.</text>
</comment>
<dbReference type="InterPro" id="IPR001789">
    <property type="entry name" value="Sig_transdc_resp-reg_receiver"/>
</dbReference>
<reference evidence="8 9" key="1">
    <citation type="submission" date="2022-10" db="EMBL/GenBank/DDBJ databases">
        <title>Chitinophaga nivalis PC15 sp. nov., isolated from Pyeongchang county, South Korea.</title>
        <authorList>
            <person name="Trinh H.N."/>
        </authorList>
    </citation>
    <scope>NUCLEOTIDE SEQUENCE [LARGE SCALE GENOMIC DNA]</scope>
    <source>
        <strain evidence="8 9">PC14</strain>
    </source>
</reference>
<keyword evidence="9" id="KW-1185">Reference proteome</keyword>
<keyword evidence="5" id="KW-0472">Membrane</keyword>
<evidence type="ECO:0000256" key="1">
    <source>
        <dbReference type="ARBA" id="ARBA00000085"/>
    </source>
</evidence>
<accession>A0ABT3IK50</accession>
<dbReference type="SMART" id="SM00387">
    <property type="entry name" value="HATPase_c"/>
    <property type="match status" value="1"/>
</dbReference>
<evidence type="ECO:0000259" key="7">
    <source>
        <dbReference type="PROSITE" id="PS50110"/>
    </source>
</evidence>
<dbReference type="PROSITE" id="PS50109">
    <property type="entry name" value="HIS_KIN"/>
    <property type="match status" value="1"/>
</dbReference>
<dbReference type="InterPro" id="IPR004358">
    <property type="entry name" value="Sig_transdc_His_kin-like_C"/>
</dbReference>
<dbReference type="SUPFAM" id="SSF47384">
    <property type="entry name" value="Homodimeric domain of signal transducing histidine kinase"/>
    <property type="match status" value="1"/>
</dbReference>
<sequence>MIKTGTASLEDEEMITRITFVNKICVVISVCILIIAPVVYFLTPKTSILIAIVIEFLVNNMVLFLNYKKWYKTAALTLFFLQCAAVVYFGTLMGAMLQLQFMVLFLISIIYLIFKETYLRKICLAAAILTLVLLETSYYYTNVITVSSSDALVIQSLAITGVMILILMVSKTYVVSNDSNKVLEKSNYFKRMFISKISHELRNSLAKTQWIAGLLKQDIQLDKPIHTIAPLVELLNYAASNAANIVNSVLSMSQIEAGIPDDIQRSPVVLKDFLQKIIAVDNIAARSRSIKIQPEIDPAVPEVMITDAFRLKEIVTNLLGNALKYSFRETTILLKVTATDSVLTLAVTNTGYSIPPDLQEKIFHAFTTHKGHQYIEGTGLGLFIVQNTLQQMSGTIRLDSNGPVTTFTITLPLVAGDPAAIQPEEDADTSITEFFDVSLHVLLADDDPMNTSILEKALQRIGCKVKSVHNGKEVLTATARYLPDIIILDNVMPEMDGIETVRHLKANARTKDIPVIIATAEGLTETLTQIKASGADAIMTKPYSINELKKHFNTLIPPVTGQLTGMSRP</sequence>
<feature type="transmembrane region" description="Helical" evidence="5">
    <location>
        <begin position="74"/>
        <end position="91"/>
    </location>
</feature>
<evidence type="ECO:0000256" key="5">
    <source>
        <dbReference type="SAM" id="Phobius"/>
    </source>
</evidence>
<feature type="transmembrane region" description="Helical" evidence="5">
    <location>
        <begin position="48"/>
        <end position="67"/>
    </location>
</feature>
<feature type="domain" description="Histidine kinase" evidence="6">
    <location>
        <begin position="196"/>
        <end position="415"/>
    </location>
</feature>
<dbReference type="PANTHER" id="PTHR43547:SF2">
    <property type="entry name" value="HYBRID SIGNAL TRANSDUCTION HISTIDINE KINASE C"/>
    <property type="match status" value="1"/>
</dbReference>
<proteinExistence type="predicted"/>
<evidence type="ECO:0000259" key="6">
    <source>
        <dbReference type="PROSITE" id="PS50109"/>
    </source>
</evidence>
<evidence type="ECO:0000256" key="2">
    <source>
        <dbReference type="ARBA" id="ARBA00012438"/>
    </source>
</evidence>
<feature type="transmembrane region" description="Helical" evidence="5">
    <location>
        <begin position="97"/>
        <end position="114"/>
    </location>
</feature>
<dbReference type="Pfam" id="PF00072">
    <property type="entry name" value="Response_reg"/>
    <property type="match status" value="1"/>
</dbReference>
<protein>
    <recommendedName>
        <fullName evidence="2">histidine kinase</fullName>
        <ecNumber evidence="2">2.7.13.3</ecNumber>
    </recommendedName>
</protein>
<keyword evidence="8" id="KW-0418">Kinase</keyword>
<dbReference type="PANTHER" id="PTHR43547">
    <property type="entry name" value="TWO-COMPONENT HISTIDINE KINASE"/>
    <property type="match status" value="1"/>
</dbReference>
<dbReference type="PRINTS" id="PR00344">
    <property type="entry name" value="BCTRLSENSOR"/>
</dbReference>
<comment type="catalytic activity">
    <reaction evidence="1">
        <text>ATP + protein L-histidine = ADP + protein N-phospho-L-histidine.</text>
        <dbReference type="EC" id="2.7.13.3"/>
    </reaction>
</comment>
<keyword evidence="8" id="KW-0808">Transferase</keyword>
<keyword evidence="5" id="KW-1133">Transmembrane helix</keyword>
<dbReference type="SUPFAM" id="SSF52172">
    <property type="entry name" value="CheY-like"/>
    <property type="match status" value="1"/>
</dbReference>
<dbReference type="InterPro" id="IPR011006">
    <property type="entry name" value="CheY-like_superfamily"/>
</dbReference>
<dbReference type="Pfam" id="PF02518">
    <property type="entry name" value="HATPase_c"/>
    <property type="match status" value="1"/>
</dbReference>
<gene>
    <name evidence="8" type="ORF">OL497_10350</name>
</gene>
<keyword evidence="5" id="KW-0812">Transmembrane</keyword>
<dbReference type="InterPro" id="IPR003661">
    <property type="entry name" value="HisK_dim/P_dom"/>
</dbReference>
<dbReference type="RefSeq" id="WP_264729824.1">
    <property type="nucleotide sequence ID" value="NZ_JAPDNR010000001.1"/>
</dbReference>
<dbReference type="PROSITE" id="PS50110">
    <property type="entry name" value="RESPONSE_REGULATORY"/>
    <property type="match status" value="1"/>
</dbReference>
<feature type="transmembrane region" description="Helical" evidence="5">
    <location>
        <begin position="152"/>
        <end position="175"/>
    </location>
</feature>
<dbReference type="EMBL" id="JAPDNS010000001">
    <property type="protein sequence ID" value="MCW3484296.1"/>
    <property type="molecule type" value="Genomic_DNA"/>
</dbReference>
<evidence type="ECO:0000313" key="9">
    <source>
        <dbReference type="Proteomes" id="UP001207742"/>
    </source>
</evidence>
<dbReference type="SMART" id="SM00388">
    <property type="entry name" value="HisKA"/>
    <property type="match status" value="1"/>
</dbReference>
<dbReference type="SUPFAM" id="SSF55874">
    <property type="entry name" value="ATPase domain of HSP90 chaperone/DNA topoisomerase II/histidine kinase"/>
    <property type="match status" value="1"/>
</dbReference>
<dbReference type="SMART" id="SM00448">
    <property type="entry name" value="REC"/>
    <property type="match status" value="1"/>
</dbReference>
<dbReference type="GO" id="GO:0016301">
    <property type="term" value="F:kinase activity"/>
    <property type="evidence" value="ECO:0007669"/>
    <property type="project" value="UniProtKB-KW"/>
</dbReference>
<dbReference type="Gene3D" id="3.40.50.2300">
    <property type="match status" value="1"/>
</dbReference>
<dbReference type="InterPro" id="IPR005467">
    <property type="entry name" value="His_kinase_dom"/>
</dbReference>
<feature type="transmembrane region" description="Helical" evidence="5">
    <location>
        <begin position="121"/>
        <end position="140"/>
    </location>
</feature>
<evidence type="ECO:0000256" key="3">
    <source>
        <dbReference type="ARBA" id="ARBA00022553"/>
    </source>
</evidence>
<dbReference type="Gene3D" id="3.30.565.10">
    <property type="entry name" value="Histidine kinase-like ATPase, C-terminal domain"/>
    <property type="match status" value="1"/>
</dbReference>
<feature type="transmembrane region" description="Helical" evidence="5">
    <location>
        <begin position="20"/>
        <end position="42"/>
    </location>
</feature>
<keyword evidence="3 4" id="KW-0597">Phosphoprotein</keyword>